<keyword evidence="4 10" id="KW-1133">Transmembrane helix</keyword>
<evidence type="ECO:0000256" key="1">
    <source>
        <dbReference type="ARBA" id="ARBA00004651"/>
    </source>
</evidence>
<dbReference type="AlphaFoldDB" id="A0A2T7PYY2"/>
<dbReference type="InterPro" id="IPR001817">
    <property type="entry name" value="Vasoprsn_rcpt"/>
</dbReference>
<evidence type="ECO:0000256" key="6">
    <source>
        <dbReference type="ARBA" id="ARBA00023136"/>
    </source>
</evidence>
<evidence type="ECO:0000256" key="10">
    <source>
        <dbReference type="RuleBase" id="RU046427"/>
    </source>
</evidence>
<feature type="region of interest" description="Disordered" evidence="11">
    <location>
        <begin position="1"/>
        <end position="27"/>
    </location>
</feature>
<dbReference type="PANTHER" id="PTHR24241:SF161">
    <property type="entry name" value="G-PROTEIN COUPLED RECEPTORS FAMILY 1 PROFILE DOMAIN-CONTAINING PROTEIN"/>
    <property type="match status" value="1"/>
</dbReference>
<keyword evidence="5 10" id="KW-0297">G-protein coupled receptor</keyword>
<evidence type="ECO:0000256" key="4">
    <source>
        <dbReference type="ARBA" id="ARBA00022989"/>
    </source>
</evidence>
<keyword evidence="14" id="KW-1185">Reference proteome</keyword>
<keyword evidence="8 10" id="KW-0325">Glycoprotein</keyword>
<dbReference type="CDD" id="cd15196">
    <property type="entry name" value="7tmA_Vasopressin_Oxytocin"/>
    <property type="match status" value="1"/>
</dbReference>
<comment type="caution">
    <text evidence="13">The sequence shown here is derived from an EMBL/GenBank/DDBJ whole genome shotgun (WGS) entry which is preliminary data.</text>
</comment>
<dbReference type="GO" id="GO:0032870">
    <property type="term" value="P:cellular response to hormone stimulus"/>
    <property type="evidence" value="ECO:0007669"/>
    <property type="project" value="TreeGrafter"/>
</dbReference>
<dbReference type="GO" id="GO:0005886">
    <property type="term" value="C:plasma membrane"/>
    <property type="evidence" value="ECO:0007669"/>
    <property type="project" value="UniProtKB-SubCell"/>
</dbReference>
<dbReference type="GO" id="GO:0016757">
    <property type="term" value="F:glycosyltransferase activity"/>
    <property type="evidence" value="ECO:0007669"/>
    <property type="project" value="InterPro"/>
</dbReference>
<evidence type="ECO:0000313" key="13">
    <source>
        <dbReference type="EMBL" id="PVD38610.1"/>
    </source>
</evidence>
<keyword evidence="7 10" id="KW-0675">Receptor</keyword>
<keyword evidence="2" id="KW-1003">Cell membrane</keyword>
<comment type="subcellular location">
    <subcellularLocation>
        <location evidence="1 10">Cell membrane</location>
        <topology evidence="1 10">Multi-pass membrane protein</topology>
    </subcellularLocation>
</comment>
<feature type="compositionally biased region" description="Pro residues" evidence="11">
    <location>
        <begin position="18"/>
        <end position="27"/>
    </location>
</feature>
<accession>A0A2T7PYY2</accession>
<feature type="region of interest" description="Disordered" evidence="11">
    <location>
        <begin position="314"/>
        <end position="342"/>
    </location>
</feature>
<dbReference type="InterPro" id="IPR000276">
    <property type="entry name" value="GPCR_Rhodpsn"/>
</dbReference>
<keyword evidence="9 10" id="KW-0807">Transducer</keyword>
<dbReference type="GO" id="GO:0042277">
    <property type="term" value="F:peptide binding"/>
    <property type="evidence" value="ECO:0007669"/>
    <property type="project" value="TreeGrafter"/>
</dbReference>
<dbReference type="Gene3D" id="1.20.1070.10">
    <property type="entry name" value="Rhodopsin 7-helix transmembrane proteins"/>
    <property type="match status" value="1"/>
</dbReference>
<dbReference type="InterPro" id="IPR002495">
    <property type="entry name" value="Glyco_trans_8"/>
</dbReference>
<proteinExistence type="inferred from homology"/>
<dbReference type="Proteomes" id="UP000245119">
    <property type="component" value="Linkage Group LG1"/>
</dbReference>
<feature type="transmembrane region" description="Helical" evidence="10">
    <location>
        <begin position="394"/>
        <end position="415"/>
    </location>
</feature>
<dbReference type="InterPro" id="IPR017452">
    <property type="entry name" value="GPCR_Rhodpsn_7TM"/>
</dbReference>
<feature type="transmembrane region" description="Helical" evidence="10">
    <location>
        <begin position="78"/>
        <end position="100"/>
    </location>
</feature>
<dbReference type="GO" id="GO:0005000">
    <property type="term" value="F:vasopressin receptor activity"/>
    <property type="evidence" value="ECO:0007669"/>
    <property type="project" value="InterPro"/>
</dbReference>
<feature type="compositionally biased region" description="Low complexity" evidence="11">
    <location>
        <begin position="321"/>
        <end position="338"/>
    </location>
</feature>
<dbReference type="Pfam" id="PF00001">
    <property type="entry name" value="7tm_1"/>
    <property type="match status" value="1"/>
</dbReference>
<evidence type="ECO:0000313" key="14">
    <source>
        <dbReference type="Proteomes" id="UP000245119"/>
    </source>
</evidence>
<feature type="transmembrane region" description="Helical" evidence="10">
    <location>
        <begin position="360"/>
        <end position="382"/>
    </location>
</feature>
<dbReference type="OrthoDB" id="6435638at2759"/>
<keyword evidence="3 10" id="KW-0812">Transmembrane</keyword>
<dbReference type="PROSITE" id="PS00237">
    <property type="entry name" value="G_PROTEIN_RECEP_F1_1"/>
    <property type="match status" value="1"/>
</dbReference>
<dbReference type="SUPFAM" id="SSF53448">
    <property type="entry name" value="Nucleotide-diphospho-sugar transferases"/>
    <property type="match status" value="2"/>
</dbReference>
<comment type="caution">
    <text evidence="10">Lacks conserved residue(s) required for the propagation of feature annotation.</text>
</comment>
<sequence length="1161" mass="129654">MKIKEDGAASDADDLDPQFPPGHPPSVPYHWTANKMAKLVDVINTSLAPYNTSLALHNTSQDSLLPGGRDEALAQVEVAILATILTLAVGGNSCVLVALARRRKIASRMHMFILHLSVADLLVAFFNILPQLLWDISGTFHGGDFLCRLVTFLQVFVMYLSTYVLVMTAVDRYRAICHPLSNYNWSQRTINLLIGAIYFLSAVLSLPQPLLFKYQVVPGYDHYDCWADFNPPWLLKFYILSFTLAVYIIPFFILVFAYGSICFTIWAKQPRSAAEEDAGCRQEETAHLKSADGHGVHNHVDTRGSPLLSLPTTPGGRGGHLSHNSNSNNSVRGRPRNGFVRPRAHSMRGFSRAKLKTVKLTFVVIVAYLFCWSPYFISQLWWMYDPSQEDNKAVVIMALLGSLNSCCNPWIYLAFSGNLLRHLVPCCRRRPHCCAPCTRSRNPAHYVTPSPTPSATEPRGIRMVALLGRRKERQYGGIRMTLQGRGGRRYDVSEESQQNMVSRHALRESLTSLLTMRLSRTLLAAGAALRHKLFPREGREGLRRAVAAALCAFLILVSVKGGPVILLRHVNTLEQRVNRAVSTPLGMDKTSRRLVDLDTVHVAIFADEKLFPGVVTLTNSIVSNTASPVTFHFVTFPSNATRLSFLVNVFVEPKVSELYSTDIRKKDSARTMMKSVKSTHREVKEAIYDECGDVFFKEFSDIKNLLNFSNPDVIKASISSDACILNNGVFVADLIAWDQLNISQQLEYWMTLNTRSLNLNYNRGGTDEAAPCCCGPCNTPEVTVPPSSRSAAALCVFLMLVSLKGGPVILLPHLINTLEQRVNRTVSTPLGMDKTSRRLVDLDTVHVAIFADEKLFPGVVTLTNSIVSNTASPVTFHFVTFPSNATLLRSWITGSKLRNITFEIVEFPVSILNGKYRSSSSRKELSNPLNFARFYLQTLFPKVGKIIYMDCDCLVLGEEFIMVFVFFGGKIYTSTSGNIKELYNIQLDSHHPVSLLRMCDLEEDFFSDIKNLLNFSNPDVIKASISSDACILNNGVFVADLIAWDQLNISQQLEYWMTLNTRSPIYREGDAGAGSQAPMNMVFHNRNIPLPPEWNMQILILFAVSMLTPVSGRHKLNLTAKLIHWNGRRKPWMSCKSLLWNQYSVPDPSGRVKSCESGPAA</sequence>
<evidence type="ECO:0000259" key="12">
    <source>
        <dbReference type="PROSITE" id="PS50262"/>
    </source>
</evidence>
<feature type="transmembrane region" description="Helical" evidence="10">
    <location>
        <begin position="190"/>
        <end position="211"/>
    </location>
</feature>
<dbReference type="EMBL" id="PZQS01000001">
    <property type="protein sequence ID" value="PVD38610.1"/>
    <property type="molecule type" value="Genomic_DNA"/>
</dbReference>
<gene>
    <name evidence="13" type="ORF">C0Q70_01226</name>
</gene>
<evidence type="ECO:0000256" key="7">
    <source>
        <dbReference type="ARBA" id="ARBA00023170"/>
    </source>
</evidence>
<feature type="domain" description="G-protein coupled receptors family 1 profile" evidence="12">
    <location>
        <begin position="91"/>
        <end position="412"/>
    </location>
</feature>
<name>A0A2T7PYY2_POMCA</name>
<reference evidence="13 14" key="1">
    <citation type="submission" date="2018-04" db="EMBL/GenBank/DDBJ databases">
        <title>The genome of golden apple snail Pomacea canaliculata provides insight into stress tolerance and invasive adaptation.</title>
        <authorList>
            <person name="Liu C."/>
            <person name="Liu B."/>
            <person name="Ren Y."/>
            <person name="Zhang Y."/>
            <person name="Wang H."/>
            <person name="Li S."/>
            <person name="Jiang F."/>
            <person name="Yin L."/>
            <person name="Zhang G."/>
            <person name="Qian W."/>
            <person name="Fan W."/>
        </authorList>
    </citation>
    <scope>NUCLEOTIDE SEQUENCE [LARGE SCALE GENOMIC DNA]</scope>
    <source>
        <strain evidence="13">SZHN2017</strain>
        <tissue evidence="13">Muscle</tissue>
    </source>
</reference>
<dbReference type="PRINTS" id="PR00896">
    <property type="entry name" value="VASOPRESSINR"/>
</dbReference>
<keyword evidence="6 10" id="KW-0472">Membrane</keyword>
<dbReference type="SUPFAM" id="SSF81321">
    <property type="entry name" value="Family A G protein-coupled receptor-like"/>
    <property type="match status" value="1"/>
</dbReference>
<dbReference type="PANTHER" id="PTHR24241">
    <property type="entry name" value="NEUROPEPTIDE RECEPTOR-RELATED G-PROTEIN COUPLED RECEPTOR"/>
    <property type="match status" value="1"/>
</dbReference>
<dbReference type="Pfam" id="PF01501">
    <property type="entry name" value="Glyco_transf_8"/>
    <property type="match status" value="1"/>
</dbReference>
<protein>
    <recommendedName>
        <fullName evidence="12">G-protein coupled receptors family 1 profile domain-containing protein</fullName>
    </recommendedName>
</protein>
<dbReference type="PROSITE" id="PS50262">
    <property type="entry name" value="G_PROTEIN_RECEP_F1_2"/>
    <property type="match status" value="1"/>
</dbReference>
<evidence type="ECO:0000256" key="2">
    <source>
        <dbReference type="ARBA" id="ARBA00022475"/>
    </source>
</evidence>
<feature type="transmembrane region" description="Helical" evidence="10">
    <location>
        <begin position="237"/>
        <end position="266"/>
    </location>
</feature>
<evidence type="ECO:0000256" key="3">
    <source>
        <dbReference type="ARBA" id="ARBA00022692"/>
    </source>
</evidence>
<evidence type="ECO:0000256" key="8">
    <source>
        <dbReference type="ARBA" id="ARBA00023180"/>
    </source>
</evidence>
<dbReference type="STRING" id="400727.A0A2T7PYY2"/>
<evidence type="ECO:0000256" key="11">
    <source>
        <dbReference type="SAM" id="MobiDB-lite"/>
    </source>
</evidence>
<evidence type="ECO:0000256" key="5">
    <source>
        <dbReference type="ARBA" id="ARBA00023040"/>
    </source>
</evidence>
<dbReference type="PRINTS" id="PR00237">
    <property type="entry name" value="GPCRRHODOPSN"/>
</dbReference>
<dbReference type="Gene3D" id="3.90.550.10">
    <property type="entry name" value="Spore Coat Polysaccharide Biosynthesis Protein SpsA, Chain A"/>
    <property type="match status" value="2"/>
</dbReference>
<feature type="transmembrane region" description="Helical" evidence="10">
    <location>
        <begin position="112"/>
        <end position="129"/>
    </location>
</feature>
<evidence type="ECO:0000256" key="9">
    <source>
        <dbReference type="ARBA" id="ARBA00023224"/>
    </source>
</evidence>
<comment type="similarity">
    <text evidence="10">Belongs to the G-protein coupled receptor 1 family. Vasopressin/oxytocin receptor subfamily.</text>
</comment>
<feature type="transmembrane region" description="Helical" evidence="10">
    <location>
        <begin position="545"/>
        <end position="567"/>
    </location>
</feature>
<organism evidence="13 14">
    <name type="scientific">Pomacea canaliculata</name>
    <name type="common">Golden apple snail</name>
    <dbReference type="NCBI Taxonomy" id="400727"/>
    <lineage>
        <taxon>Eukaryota</taxon>
        <taxon>Metazoa</taxon>
        <taxon>Spiralia</taxon>
        <taxon>Lophotrochozoa</taxon>
        <taxon>Mollusca</taxon>
        <taxon>Gastropoda</taxon>
        <taxon>Caenogastropoda</taxon>
        <taxon>Architaenioglossa</taxon>
        <taxon>Ampullarioidea</taxon>
        <taxon>Ampullariidae</taxon>
        <taxon>Pomacea</taxon>
    </lineage>
</organism>
<dbReference type="InterPro" id="IPR029044">
    <property type="entry name" value="Nucleotide-diphossugar_trans"/>
</dbReference>
<feature type="transmembrane region" description="Helical" evidence="10">
    <location>
        <begin position="149"/>
        <end position="170"/>
    </location>
</feature>